<keyword evidence="7" id="KW-1185">Reference proteome</keyword>
<organism evidence="6 7">
    <name type="scientific">Rhodotorula taiwanensis</name>
    <dbReference type="NCBI Taxonomy" id="741276"/>
    <lineage>
        <taxon>Eukaryota</taxon>
        <taxon>Fungi</taxon>
        <taxon>Dikarya</taxon>
        <taxon>Basidiomycota</taxon>
        <taxon>Pucciniomycotina</taxon>
        <taxon>Microbotryomycetes</taxon>
        <taxon>Sporidiobolales</taxon>
        <taxon>Sporidiobolaceae</taxon>
        <taxon>Rhodotorula</taxon>
    </lineage>
</organism>
<keyword evidence="4 5" id="KW-0460">Magnesium</keyword>
<dbReference type="PANTHER" id="PTHR20889:SF12">
    <property type="entry name" value="LP01149P"/>
    <property type="match status" value="1"/>
</dbReference>
<gene>
    <name evidence="6" type="ORF">BMF94_1232</name>
</gene>
<dbReference type="EMBL" id="PJQD01000013">
    <property type="protein sequence ID" value="POY75610.1"/>
    <property type="molecule type" value="Genomic_DNA"/>
</dbReference>
<evidence type="ECO:0000313" key="6">
    <source>
        <dbReference type="EMBL" id="POY75610.1"/>
    </source>
</evidence>
<dbReference type="STRING" id="741276.A0A2S5BFS0"/>
<accession>A0A2S5BFS0</accession>
<feature type="binding site" evidence="5">
    <location>
        <position position="167"/>
    </location>
    <ligand>
        <name>Mg(2+)</name>
        <dbReference type="ChEBI" id="CHEBI:18420"/>
    </ligand>
</feature>
<dbReference type="OrthoDB" id="10267182at2759"/>
<dbReference type="GO" id="GO:0046872">
    <property type="term" value="F:metal ion binding"/>
    <property type="evidence" value="ECO:0007669"/>
    <property type="project" value="UniProtKB-KW"/>
</dbReference>
<dbReference type="SUPFAM" id="SSF56784">
    <property type="entry name" value="HAD-like"/>
    <property type="match status" value="1"/>
</dbReference>
<evidence type="ECO:0000313" key="7">
    <source>
        <dbReference type="Proteomes" id="UP000237144"/>
    </source>
</evidence>
<dbReference type="NCBIfam" id="TIGR01488">
    <property type="entry name" value="HAD-SF-IB"/>
    <property type="match status" value="1"/>
</dbReference>
<dbReference type="InterPro" id="IPR036412">
    <property type="entry name" value="HAD-like_sf"/>
</dbReference>
<dbReference type="InterPro" id="IPR006384">
    <property type="entry name" value="HAD_hydro_PyrdxlP_Pase-like"/>
</dbReference>
<comment type="caution">
    <text evidence="6">The sequence shown here is derived from an EMBL/GenBank/DDBJ whole genome shotgun (WGS) entry which is preliminary data.</text>
</comment>
<keyword evidence="2 5" id="KW-0479">Metal-binding</keyword>
<dbReference type="PIRSF" id="PIRSF031051">
    <property type="entry name" value="PyrdxlP_Pase_PHOSPHO2"/>
    <property type="match status" value="1"/>
</dbReference>
<name>A0A2S5BFS0_9BASI</name>
<dbReference type="InterPro" id="IPR016965">
    <property type="entry name" value="Pase_PHOSPHO-typ"/>
</dbReference>
<evidence type="ECO:0000256" key="5">
    <source>
        <dbReference type="PIRSR" id="PIRSR031051-3"/>
    </source>
</evidence>
<dbReference type="AlphaFoldDB" id="A0A2S5BFS0"/>
<keyword evidence="3" id="KW-0378">Hydrolase</keyword>
<dbReference type="Pfam" id="PF06888">
    <property type="entry name" value="Put_Phosphatase"/>
    <property type="match status" value="1"/>
</dbReference>
<dbReference type="InterPro" id="IPR023214">
    <property type="entry name" value="HAD_sf"/>
</dbReference>
<dbReference type="GO" id="GO:0016791">
    <property type="term" value="F:phosphatase activity"/>
    <property type="evidence" value="ECO:0007669"/>
    <property type="project" value="InterPro"/>
</dbReference>
<evidence type="ECO:0000256" key="1">
    <source>
        <dbReference type="ARBA" id="ARBA00001946"/>
    </source>
</evidence>
<dbReference type="Gene3D" id="3.40.50.1000">
    <property type="entry name" value="HAD superfamily/HAD-like"/>
    <property type="match status" value="1"/>
</dbReference>
<comment type="cofactor">
    <cofactor evidence="1 5">
        <name>Mg(2+)</name>
        <dbReference type="ChEBI" id="CHEBI:18420"/>
    </cofactor>
</comment>
<evidence type="ECO:0000256" key="2">
    <source>
        <dbReference type="ARBA" id="ARBA00022723"/>
    </source>
</evidence>
<dbReference type="Proteomes" id="UP000237144">
    <property type="component" value="Unassembled WGS sequence"/>
</dbReference>
<protein>
    <submittedName>
        <fullName evidence="6">Uncharacterized protein</fullName>
    </submittedName>
</protein>
<dbReference type="PANTHER" id="PTHR20889">
    <property type="entry name" value="PHOSPHATASE, ORPHAN 1, 2"/>
    <property type="match status" value="1"/>
</dbReference>
<sequence length="228" mass="26132">MGSYVFEVLAPHLRTSLRESKKSMQWTDNCAEHLRRLHAEGFKEKDVVSSMQQLPVHPAMRRAFKDLKASQDPQVTTFCLSNSNEIYIKTILEHYNVTDVFDEIVTNPAQFNSDGLLELRRRVDPNGPQHSCKVGCSPNMCKGDELEAFMQRHGGWDQFDKVVYIGDGGNDLCPILRLRKQDVALVRMYRELSRRIADTSNVHAADLQCQVVSWGGAWEVEKFFKEQL</sequence>
<proteinExistence type="predicted"/>
<evidence type="ECO:0000256" key="3">
    <source>
        <dbReference type="ARBA" id="ARBA00022801"/>
    </source>
</evidence>
<dbReference type="NCBIfam" id="TIGR01489">
    <property type="entry name" value="DKMTPPase-SF"/>
    <property type="match status" value="1"/>
</dbReference>
<reference evidence="6 7" key="1">
    <citation type="journal article" date="2018" name="Front. Microbiol.">
        <title>Prospects for Fungal Bioremediation of Acidic Radioactive Waste Sites: Characterization and Genome Sequence of Rhodotorula taiwanensis MD1149.</title>
        <authorList>
            <person name="Tkavc R."/>
            <person name="Matrosova V.Y."/>
            <person name="Grichenko O.E."/>
            <person name="Gostincar C."/>
            <person name="Volpe R.P."/>
            <person name="Klimenkova P."/>
            <person name="Gaidamakova E.K."/>
            <person name="Zhou C.E."/>
            <person name="Stewart B.J."/>
            <person name="Lyman M.G."/>
            <person name="Malfatti S.A."/>
            <person name="Rubinfeld B."/>
            <person name="Courtot M."/>
            <person name="Singh J."/>
            <person name="Dalgard C.L."/>
            <person name="Hamilton T."/>
            <person name="Frey K.G."/>
            <person name="Gunde-Cimerman N."/>
            <person name="Dugan L."/>
            <person name="Daly M.J."/>
        </authorList>
    </citation>
    <scope>NUCLEOTIDE SEQUENCE [LARGE SCALE GENOMIC DNA]</scope>
    <source>
        <strain evidence="6 7">MD1149</strain>
    </source>
</reference>
<evidence type="ECO:0000256" key="4">
    <source>
        <dbReference type="ARBA" id="ARBA00022842"/>
    </source>
</evidence>